<dbReference type="GO" id="GO:0006508">
    <property type="term" value="P:proteolysis"/>
    <property type="evidence" value="ECO:0007669"/>
    <property type="project" value="UniProtKB-KW"/>
</dbReference>
<dbReference type="PANTHER" id="PTHR42736">
    <property type="entry name" value="PROTEIN-GLUTAMINE GAMMA-GLUTAMYLTRANSFERASE"/>
    <property type="match status" value="1"/>
</dbReference>
<keyword evidence="3" id="KW-0645">Protease</keyword>
<dbReference type="InterPro" id="IPR038765">
    <property type="entry name" value="Papain-like_cys_pep_sf"/>
</dbReference>
<proteinExistence type="predicted"/>
<dbReference type="PANTHER" id="PTHR42736:SF1">
    <property type="entry name" value="PROTEIN-GLUTAMINE GAMMA-GLUTAMYLTRANSFERASE"/>
    <property type="match status" value="1"/>
</dbReference>
<evidence type="ECO:0000313" key="3">
    <source>
        <dbReference type="EMBL" id="SHK17681.1"/>
    </source>
</evidence>
<dbReference type="SUPFAM" id="SSF54001">
    <property type="entry name" value="Cysteine proteinases"/>
    <property type="match status" value="1"/>
</dbReference>
<accession>A0A1M6QBX7</accession>
<dbReference type="RefSeq" id="WP_079653370.1">
    <property type="nucleotide sequence ID" value="NZ_LT670846.1"/>
</dbReference>
<keyword evidence="3" id="KW-0378">Hydrolase</keyword>
<keyword evidence="1" id="KW-1133">Transmembrane helix</keyword>
<evidence type="ECO:0000256" key="1">
    <source>
        <dbReference type="SAM" id="Phobius"/>
    </source>
</evidence>
<dbReference type="SMART" id="SM00460">
    <property type="entry name" value="TGc"/>
    <property type="match status" value="1"/>
</dbReference>
<dbReference type="STRING" id="381751.SAMN05444391_0172"/>
<dbReference type="AlphaFoldDB" id="A0A1M6QBX7"/>
<reference evidence="3 4" key="1">
    <citation type="submission" date="2016-11" db="EMBL/GenBank/DDBJ databases">
        <authorList>
            <person name="Jaros S."/>
            <person name="Januszkiewicz K."/>
            <person name="Wedrychowicz H."/>
        </authorList>
    </citation>
    <scope>NUCLEOTIDE SEQUENCE [LARGE SCALE GENOMIC DNA]</scope>
    <source>
        <strain evidence="3 4">DSM 19557</strain>
    </source>
</reference>
<dbReference type="EMBL" id="LT670846">
    <property type="protein sequence ID" value="SHK17681.1"/>
    <property type="molecule type" value="Genomic_DNA"/>
</dbReference>
<feature type="transmembrane region" description="Helical" evidence="1">
    <location>
        <begin position="29"/>
        <end position="47"/>
    </location>
</feature>
<feature type="transmembrane region" description="Helical" evidence="1">
    <location>
        <begin position="128"/>
        <end position="149"/>
    </location>
</feature>
<organism evidence="3 4">
    <name type="scientific">Thermocrinis minervae</name>
    <dbReference type="NCBI Taxonomy" id="381751"/>
    <lineage>
        <taxon>Bacteria</taxon>
        <taxon>Pseudomonadati</taxon>
        <taxon>Aquificota</taxon>
        <taxon>Aquificia</taxon>
        <taxon>Aquificales</taxon>
        <taxon>Aquificaceae</taxon>
        <taxon>Thermocrinis</taxon>
    </lineage>
</organism>
<gene>
    <name evidence="3" type="ORF">SAMN05444391_0172</name>
</gene>
<protein>
    <submittedName>
        <fullName evidence="3">Transglutaminase-like enzyme, putative cysteine protease</fullName>
    </submittedName>
</protein>
<dbReference type="InterPro" id="IPR021878">
    <property type="entry name" value="TgpA_N"/>
</dbReference>
<feature type="transmembrane region" description="Helical" evidence="1">
    <location>
        <begin position="161"/>
        <end position="187"/>
    </location>
</feature>
<dbReference type="Pfam" id="PF01841">
    <property type="entry name" value="Transglut_core"/>
    <property type="match status" value="1"/>
</dbReference>
<name>A0A1M6QBX7_9AQUI</name>
<dbReference type="Proteomes" id="UP000189810">
    <property type="component" value="Chromosome I"/>
</dbReference>
<dbReference type="OrthoDB" id="9804872at2"/>
<dbReference type="Gene3D" id="3.10.620.30">
    <property type="match status" value="1"/>
</dbReference>
<feature type="transmembrane region" description="Helical" evidence="1">
    <location>
        <begin position="529"/>
        <end position="550"/>
    </location>
</feature>
<keyword evidence="1" id="KW-0472">Membrane</keyword>
<feature type="transmembrane region" description="Helical" evidence="1">
    <location>
        <begin position="59"/>
        <end position="77"/>
    </location>
</feature>
<evidence type="ECO:0000313" key="4">
    <source>
        <dbReference type="Proteomes" id="UP000189810"/>
    </source>
</evidence>
<feature type="domain" description="Transglutaminase-like" evidence="2">
    <location>
        <begin position="402"/>
        <end position="473"/>
    </location>
</feature>
<sequence length="628" mass="72147">MVFKSSKGLTLLVIHTTCILSILSLYKLLGFLGIIVVLFFYLVGVFFDVRGVYPVRRMFLNLLAVGLSLYIISGISFENFVEPISQLVLLLLVIKSWEDKKPRDMYQMLTLSLLALSISSLYNISLSFLVFFLTVISMAVLGVFFINLYKNLGDTRLEYRFLKVYTLASGLFIAGVFVLSLVFFYTLPRSQTPLFNIAVGGKKNLVSGLARQVELGKVGQIQQDNTVAFRVFGLKVKNPSDLYWRVFVFDHYQGNAWINSYSRMFPQKPHTGIEYTIVLEPTFDNYLPALDTPYYVKKLEGIKTQVWAYTGSVLRTQDLINRPIKYVVVSGEEKLYEDNPPENYLDLPPNIPKSIRSLAQLLEKDTSSDEEKVRRVIEYFKRDYSYTQNLEGTSGDPLEYFLFVKKKGNCEYFASATAVLLRLMGVPARVVGGFKGGVYNPNGNYIIVTNSMAHVWVEAYVKGKGWMRIDTTPPYTSVEEISRFSLLLDAVVTYWQNNVVGFSAQKQIELFKSIRLNLSLSSEKFRKNLLKVLVALGSLYGVYSLLVLYLKKRKTPENLYRELLKTLGLKEALPVELLRSIQKESFYKEAQYIVELYLRKKYSPYRVYPDEVREGYRLLKVIRDKLRK</sequence>
<dbReference type="InterPro" id="IPR002931">
    <property type="entry name" value="Transglutaminase-like"/>
</dbReference>
<keyword evidence="4" id="KW-1185">Reference proteome</keyword>
<dbReference type="Pfam" id="PF11992">
    <property type="entry name" value="TgpA_N"/>
    <property type="match status" value="1"/>
</dbReference>
<evidence type="ECO:0000259" key="2">
    <source>
        <dbReference type="SMART" id="SM00460"/>
    </source>
</evidence>
<dbReference type="InterPro" id="IPR052901">
    <property type="entry name" value="Bact_TGase-like"/>
</dbReference>
<dbReference type="GO" id="GO:0008233">
    <property type="term" value="F:peptidase activity"/>
    <property type="evidence" value="ECO:0007669"/>
    <property type="project" value="UniProtKB-KW"/>
</dbReference>
<keyword evidence="1" id="KW-0812">Transmembrane</keyword>